<feature type="transmembrane region" description="Helical" evidence="10">
    <location>
        <begin position="373"/>
        <end position="397"/>
    </location>
</feature>
<feature type="transmembrane region" description="Helical" evidence="10">
    <location>
        <begin position="117"/>
        <end position="138"/>
    </location>
</feature>
<feature type="transmembrane region" description="Helical" evidence="10">
    <location>
        <begin position="187"/>
        <end position="209"/>
    </location>
</feature>
<keyword evidence="5 10" id="KW-1133">Transmembrane helix</keyword>
<organism evidence="12 13">
    <name type="scientific">Hydrogenothermus marinus</name>
    <dbReference type="NCBI Taxonomy" id="133270"/>
    <lineage>
        <taxon>Bacteria</taxon>
        <taxon>Pseudomonadati</taxon>
        <taxon>Aquificota</taxon>
        <taxon>Aquificia</taxon>
        <taxon>Aquificales</taxon>
        <taxon>Hydrogenothermaceae</taxon>
        <taxon>Hydrogenothermus</taxon>
    </lineage>
</organism>
<reference evidence="12 13" key="1">
    <citation type="submission" date="2018-10" db="EMBL/GenBank/DDBJ databases">
        <title>Genomic Encyclopedia of Archaeal and Bacterial Type Strains, Phase II (KMG-II): from individual species to whole genera.</title>
        <authorList>
            <person name="Goeker M."/>
        </authorList>
    </citation>
    <scope>NUCLEOTIDE SEQUENCE [LARGE SCALE GENOMIC DNA]</scope>
    <source>
        <strain evidence="12 13">VM1</strain>
    </source>
</reference>
<feature type="transmembrane region" description="Helical" evidence="10">
    <location>
        <begin position="34"/>
        <end position="51"/>
    </location>
</feature>
<dbReference type="GO" id="GO:0016020">
    <property type="term" value="C:membrane"/>
    <property type="evidence" value="ECO:0007669"/>
    <property type="project" value="UniProtKB-SubCell"/>
</dbReference>
<dbReference type="Pfam" id="PF00999">
    <property type="entry name" value="Na_H_Exchanger"/>
    <property type="match status" value="1"/>
</dbReference>
<dbReference type="PANTHER" id="PTHR43562:SF3">
    <property type="entry name" value="SODIUM ION_PROTON EXCHANGER (EUROFUNG)"/>
    <property type="match status" value="1"/>
</dbReference>
<feature type="transmembrane region" description="Helical" evidence="10">
    <location>
        <begin position="313"/>
        <end position="335"/>
    </location>
</feature>
<dbReference type="InterPro" id="IPR038770">
    <property type="entry name" value="Na+/solute_symporter_sf"/>
</dbReference>
<evidence type="ECO:0000256" key="5">
    <source>
        <dbReference type="ARBA" id="ARBA00022989"/>
    </source>
</evidence>
<feature type="transmembrane region" description="Helical" evidence="10">
    <location>
        <begin position="282"/>
        <end position="301"/>
    </location>
</feature>
<feature type="transmembrane region" description="Helical" evidence="10">
    <location>
        <begin position="150"/>
        <end position="175"/>
    </location>
</feature>
<feature type="domain" description="Cation/H+ exchanger transmembrane" evidence="11">
    <location>
        <begin position="17"/>
        <end position="397"/>
    </location>
</feature>
<evidence type="ECO:0000256" key="9">
    <source>
        <dbReference type="ARBA" id="ARBA00023201"/>
    </source>
</evidence>
<evidence type="ECO:0000313" key="13">
    <source>
        <dbReference type="Proteomes" id="UP000280842"/>
    </source>
</evidence>
<dbReference type="Gene3D" id="1.20.1530.20">
    <property type="match status" value="1"/>
</dbReference>
<feature type="transmembrane region" description="Helical" evidence="10">
    <location>
        <begin position="221"/>
        <end position="237"/>
    </location>
</feature>
<dbReference type="OrthoDB" id="9793589at2"/>
<evidence type="ECO:0000256" key="2">
    <source>
        <dbReference type="ARBA" id="ARBA00022448"/>
    </source>
</evidence>
<protein>
    <submittedName>
        <fullName evidence="12">Transporter (CPA2 family)</fullName>
    </submittedName>
</protein>
<dbReference type="Proteomes" id="UP000280842">
    <property type="component" value="Unassembled WGS sequence"/>
</dbReference>
<keyword evidence="2" id="KW-0813">Transport</keyword>
<keyword evidence="3" id="KW-0050">Antiport</keyword>
<evidence type="ECO:0000256" key="1">
    <source>
        <dbReference type="ARBA" id="ARBA00004141"/>
    </source>
</evidence>
<dbReference type="AlphaFoldDB" id="A0A3M0BKU3"/>
<comment type="subcellular location">
    <subcellularLocation>
        <location evidence="1">Membrane</location>
        <topology evidence="1">Multi-pass membrane protein</topology>
    </subcellularLocation>
</comment>
<sequence length="401" mass="44212">MEVDVSQVFLVLFLILVSAKIFGEIFAYLRIPPVLGEVFAGLILGPSFLNIVQPSEILKILAEIGIILLLFEVGLETDIKKLKDAGKKSVIVAIIGALVPFVLGFLISYYVLNLSLIVSLFIGGTLTATSIGITVRVLKDINKHKTDVAQIVIGAAVIDDILGVVLLVMIYDFVITGTVNIYTTLRMILLIAVFFALAPVIANIISKLIHIYDKKFRKVEGFIPSIIISLILIFAYLSHKFGAPEILGAFTAGLALSRRFFLPFGASFQSDPKFLEKIESQIKPIIHLFTPIFFVMVGVSINLKVINLSSYDFWIISLVLLLIAVVGKMIGAFLLRNLSLLKKSIVGFAMVPRGEVGLIFAELGRTTDILNPVIYAILVFVIVITTLIPPFILKYLFRREE</sequence>
<keyword evidence="6" id="KW-0915">Sodium</keyword>
<dbReference type="GO" id="GO:0006814">
    <property type="term" value="P:sodium ion transport"/>
    <property type="evidence" value="ECO:0007669"/>
    <property type="project" value="UniProtKB-KW"/>
</dbReference>
<evidence type="ECO:0000256" key="7">
    <source>
        <dbReference type="ARBA" id="ARBA00023065"/>
    </source>
</evidence>
<evidence type="ECO:0000256" key="8">
    <source>
        <dbReference type="ARBA" id="ARBA00023136"/>
    </source>
</evidence>
<dbReference type="RefSeq" id="WP_121922542.1">
    <property type="nucleotide sequence ID" value="NZ_REFO01000010.1"/>
</dbReference>
<keyword evidence="13" id="KW-1185">Reference proteome</keyword>
<gene>
    <name evidence="12" type="ORF">CLV39_0404</name>
</gene>
<keyword evidence="8 10" id="KW-0472">Membrane</keyword>
<proteinExistence type="predicted"/>
<comment type="caution">
    <text evidence="12">The sequence shown here is derived from an EMBL/GenBank/DDBJ whole genome shotgun (WGS) entry which is preliminary data.</text>
</comment>
<evidence type="ECO:0000313" key="12">
    <source>
        <dbReference type="EMBL" id="RMA97777.1"/>
    </source>
</evidence>
<dbReference type="GO" id="GO:1902600">
    <property type="term" value="P:proton transmembrane transport"/>
    <property type="evidence" value="ECO:0007669"/>
    <property type="project" value="InterPro"/>
</dbReference>
<feature type="transmembrane region" description="Helical" evidence="10">
    <location>
        <begin position="6"/>
        <end position="27"/>
    </location>
</feature>
<dbReference type="PANTHER" id="PTHR43562">
    <property type="entry name" value="NAPA-TYPE SODIUM/HYDROGEN ANTIPORTER"/>
    <property type="match status" value="1"/>
</dbReference>
<keyword evidence="4 10" id="KW-0812">Transmembrane</keyword>
<feature type="transmembrane region" description="Helical" evidence="10">
    <location>
        <begin position="89"/>
        <end position="111"/>
    </location>
</feature>
<evidence type="ECO:0000256" key="6">
    <source>
        <dbReference type="ARBA" id="ARBA00023053"/>
    </source>
</evidence>
<name>A0A3M0BKU3_9AQUI</name>
<dbReference type="EMBL" id="REFO01000010">
    <property type="protein sequence ID" value="RMA97777.1"/>
    <property type="molecule type" value="Genomic_DNA"/>
</dbReference>
<evidence type="ECO:0000259" key="11">
    <source>
        <dbReference type="Pfam" id="PF00999"/>
    </source>
</evidence>
<evidence type="ECO:0000256" key="3">
    <source>
        <dbReference type="ARBA" id="ARBA00022449"/>
    </source>
</evidence>
<accession>A0A3M0BKU3</accession>
<keyword evidence="7" id="KW-0406">Ion transport</keyword>
<evidence type="ECO:0000256" key="10">
    <source>
        <dbReference type="SAM" id="Phobius"/>
    </source>
</evidence>
<keyword evidence="9" id="KW-0739">Sodium transport</keyword>
<dbReference type="GO" id="GO:0015297">
    <property type="term" value="F:antiporter activity"/>
    <property type="evidence" value="ECO:0007669"/>
    <property type="project" value="UniProtKB-KW"/>
</dbReference>
<evidence type="ECO:0000256" key="4">
    <source>
        <dbReference type="ARBA" id="ARBA00022692"/>
    </source>
</evidence>
<dbReference type="InterPro" id="IPR006153">
    <property type="entry name" value="Cation/H_exchanger_TM"/>
</dbReference>